<comment type="caution">
    <text evidence="1">The sequence shown here is derived from an EMBL/GenBank/DDBJ whole genome shotgun (WGS) entry which is preliminary data.</text>
</comment>
<keyword evidence="2" id="KW-1185">Reference proteome</keyword>
<protein>
    <submittedName>
        <fullName evidence="1">Uncharacterized protein</fullName>
    </submittedName>
</protein>
<dbReference type="OrthoDB" id="10342799at2759"/>
<evidence type="ECO:0000313" key="1">
    <source>
        <dbReference type="EMBL" id="TID25089.1"/>
    </source>
</evidence>
<name>A0A4Z1PCR9_9PEZI</name>
<organism evidence="1 2">
    <name type="scientific">Venturia nashicola</name>
    <dbReference type="NCBI Taxonomy" id="86259"/>
    <lineage>
        <taxon>Eukaryota</taxon>
        <taxon>Fungi</taxon>
        <taxon>Dikarya</taxon>
        <taxon>Ascomycota</taxon>
        <taxon>Pezizomycotina</taxon>
        <taxon>Dothideomycetes</taxon>
        <taxon>Pleosporomycetidae</taxon>
        <taxon>Venturiales</taxon>
        <taxon>Venturiaceae</taxon>
        <taxon>Venturia</taxon>
    </lineage>
</organism>
<accession>A0A4Z1PCR9</accession>
<dbReference type="EMBL" id="SNSC02000004">
    <property type="protein sequence ID" value="TID25089.1"/>
    <property type="molecule type" value="Genomic_DNA"/>
</dbReference>
<dbReference type="AlphaFoldDB" id="A0A4Z1PCR9"/>
<reference evidence="1 2" key="1">
    <citation type="submission" date="2019-04" db="EMBL/GenBank/DDBJ databases">
        <title>High contiguity whole genome sequence and gene annotation resource for two Venturia nashicola isolates.</title>
        <authorList>
            <person name="Prokchorchik M."/>
            <person name="Won K."/>
            <person name="Lee Y."/>
            <person name="Choi E.D."/>
            <person name="Segonzac C."/>
            <person name="Sohn K.H."/>
        </authorList>
    </citation>
    <scope>NUCLEOTIDE SEQUENCE [LARGE SCALE GENOMIC DNA]</scope>
    <source>
        <strain evidence="1 2">PRI2</strain>
    </source>
</reference>
<evidence type="ECO:0000313" key="2">
    <source>
        <dbReference type="Proteomes" id="UP000298493"/>
    </source>
</evidence>
<dbReference type="Proteomes" id="UP000298493">
    <property type="component" value="Unassembled WGS sequence"/>
</dbReference>
<proteinExistence type="predicted"/>
<sequence length="153" mass="17437">MANVQNQVPTYTIRHSLDASAPQTLPPGISQYIIDSTIIQATQYTYPRNELSLRFYDGPRPHTTVILGHKEKSLHLHVVDGKEKYVEVMQVMEKTVKCGWYRRVEVVKRTLEEGGGEVLVKKWVCLVDGREVVVEGMGEGWGRCPVREGVAWW</sequence>
<gene>
    <name evidence="1" type="ORF">E6O75_ATG04294</name>
</gene>